<protein>
    <submittedName>
        <fullName evidence="1">CreA family protein</fullName>
    </submittedName>
</protein>
<dbReference type="InterPro" id="IPR010292">
    <property type="entry name" value="Uncharacterised_CreA"/>
</dbReference>
<evidence type="ECO:0000313" key="2">
    <source>
        <dbReference type="Proteomes" id="UP001560685"/>
    </source>
</evidence>
<accession>A0ABV3Z5B6</accession>
<keyword evidence="2" id="KW-1185">Reference proteome</keyword>
<reference evidence="1 2" key="1">
    <citation type="submission" date="2024-05" db="EMBL/GenBank/DDBJ databases">
        <title>Three bacterial strains, DH-69, EH-24, and ECK-19 isolated from coastal sediments.</title>
        <authorList>
            <person name="Ye Y.-Q."/>
            <person name="Du Z.-J."/>
        </authorList>
    </citation>
    <scope>NUCLEOTIDE SEQUENCE [LARGE SCALE GENOMIC DNA]</scope>
    <source>
        <strain evidence="1 2">ECK-19</strain>
    </source>
</reference>
<dbReference type="Pfam" id="PF05981">
    <property type="entry name" value="CreA"/>
    <property type="match status" value="1"/>
</dbReference>
<gene>
    <name evidence="1" type="ORF">ABFZ84_08770</name>
</gene>
<dbReference type="Proteomes" id="UP001560685">
    <property type="component" value="Unassembled WGS sequence"/>
</dbReference>
<organism evidence="1 2">
    <name type="scientific">Hyphococcus lacteus</name>
    <dbReference type="NCBI Taxonomy" id="3143536"/>
    <lineage>
        <taxon>Bacteria</taxon>
        <taxon>Pseudomonadati</taxon>
        <taxon>Pseudomonadota</taxon>
        <taxon>Alphaproteobacteria</taxon>
        <taxon>Parvularculales</taxon>
        <taxon>Parvularculaceae</taxon>
        <taxon>Hyphococcus</taxon>
    </lineage>
</organism>
<proteinExistence type="predicted"/>
<dbReference type="PIRSF" id="PIRSF003174">
    <property type="entry name" value="CreA"/>
    <property type="match status" value="1"/>
</dbReference>
<dbReference type="PANTHER" id="PTHR37952:SF2">
    <property type="entry name" value="PROTEIN CREA"/>
    <property type="match status" value="1"/>
</dbReference>
<comment type="caution">
    <text evidence="1">The sequence shown here is derived from an EMBL/GenBank/DDBJ whole genome shotgun (WGS) entry which is preliminary data.</text>
</comment>
<dbReference type="RefSeq" id="WP_369313622.1">
    <property type="nucleotide sequence ID" value="NZ_JBEHZE010000001.1"/>
</dbReference>
<dbReference type="EMBL" id="JBEHZE010000001">
    <property type="protein sequence ID" value="MEX6633643.1"/>
    <property type="molecule type" value="Genomic_DNA"/>
</dbReference>
<dbReference type="PROSITE" id="PS51257">
    <property type="entry name" value="PROKAR_LIPOPROTEIN"/>
    <property type="match status" value="1"/>
</dbReference>
<dbReference type="PANTHER" id="PTHR37952">
    <property type="match status" value="1"/>
</dbReference>
<evidence type="ECO:0000313" key="1">
    <source>
        <dbReference type="EMBL" id="MEX6633643.1"/>
    </source>
</evidence>
<name>A0ABV3Z5B6_9PROT</name>
<sequence length="170" mass="19071">MKNTTSYCRYFALGLAVLAATSCGRNSENEVGEFKNDFIGNEIKVQALSDPKVEGVTCHLTHFDRGFWDRVSKGNWFEDPSNASIACRQTGPISIGEIDYDKDGEEVFSQRMSLVFKSIAVRRIFDPENKTLIYVVYSRRPVEGSAKMGISTIALYGQDISFPLDQFTTE</sequence>